<name>A0A437SNT5_BACTU</name>
<sequence>MSGQLYFIDAGEGQVEIVDGGCPERYGNEFPPQKESSEKSNEDVKSEPKKLNLSQKTIDHLLS</sequence>
<dbReference type="RefSeq" id="WP_127813215.1">
    <property type="nucleotide sequence ID" value="NZ_LDER01000117.1"/>
</dbReference>
<dbReference type="Proteomes" id="UP000286687">
    <property type="component" value="Unassembled WGS sequence"/>
</dbReference>
<protein>
    <submittedName>
        <fullName evidence="2">Uncharacterized protein</fullName>
    </submittedName>
</protein>
<accession>A0A437SNT5</accession>
<organism evidence="2 3">
    <name type="scientific">Bacillus thuringiensis</name>
    <dbReference type="NCBI Taxonomy" id="1428"/>
    <lineage>
        <taxon>Bacteria</taxon>
        <taxon>Bacillati</taxon>
        <taxon>Bacillota</taxon>
        <taxon>Bacilli</taxon>
        <taxon>Bacillales</taxon>
        <taxon>Bacillaceae</taxon>
        <taxon>Bacillus</taxon>
        <taxon>Bacillus cereus group</taxon>
    </lineage>
</organism>
<evidence type="ECO:0000313" key="2">
    <source>
        <dbReference type="EMBL" id="RVU64937.1"/>
    </source>
</evidence>
<gene>
    <name evidence="2" type="ORF">BM74_06830</name>
</gene>
<evidence type="ECO:0000313" key="3">
    <source>
        <dbReference type="Proteomes" id="UP000286687"/>
    </source>
</evidence>
<evidence type="ECO:0000256" key="1">
    <source>
        <dbReference type="SAM" id="MobiDB-lite"/>
    </source>
</evidence>
<comment type="caution">
    <text evidence="2">The sequence shown here is derived from an EMBL/GenBank/DDBJ whole genome shotgun (WGS) entry which is preliminary data.</text>
</comment>
<feature type="compositionally biased region" description="Basic and acidic residues" evidence="1">
    <location>
        <begin position="35"/>
        <end position="50"/>
    </location>
</feature>
<proteinExistence type="predicted"/>
<dbReference type="AlphaFoldDB" id="A0A437SNT5"/>
<feature type="region of interest" description="Disordered" evidence="1">
    <location>
        <begin position="19"/>
        <end position="63"/>
    </location>
</feature>
<dbReference type="EMBL" id="LDER01000117">
    <property type="protein sequence ID" value="RVU64937.1"/>
    <property type="molecule type" value="Genomic_DNA"/>
</dbReference>
<reference evidence="2 3" key="1">
    <citation type="submission" date="2018-01" db="EMBL/GenBank/DDBJ databases">
        <title>Complete genome sequence of G25-42.</title>
        <authorList>
            <person name="Zheng Z."/>
            <person name="Sun M."/>
        </authorList>
    </citation>
    <scope>NUCLEOTIDE SEQUENCE [LARGE SCALE GENOMIC DNA]</scope>
    <source>
        <strain evidence="2 3">G25-42</strain>
    </source>
</reference>